<name>A0A923MW33_9BURK</name>
<reference evidence="1" key="1">
    <citation type="submission" date="2020-08" db="EMBL/GenBank/DDBJ databases">
        <title>Ramlibacter sp. USB13 16S ribosomal RNA gene genome sequencing and assembly.</title>
        <authorList>
            <person name="Kang M."/>
        </authorList>
    </citation>
    <scope>NUCLEOTIDE SEQUENCE</scope>
    <source>
        <strain evidence="1">USB13</strain>
    </source>
</reference>
<evidence type="ECO:0000313" key="1">
    <source>
        <dbReference type="EMBL" id="MBC5786111.1"/>
    </source>
</evidence>
<sequence length="97" mass="11002">MSADHDKFHFSITCQTDDRAVLFCLRALCQFAEEHPKPQIGWGGTGSADWKKANGQFKLRFTSAAHRDIFVAEAERLLRGRWTKVGVNDNDPAEPQR</sequence>
<dbReference type="EMBL" id="JACORT010000014">
    <property type="protein sequence ID" value="MBC5786111.1"/>
    <property type="molecule type" value="Genomic_DNA"/>
</dbReference>
<comment type="caution">
    <text evidence="1">The sequence shown here is derived from an EMBL/GenBank/DDBJ whole genome shotgun (WGS) entry which is preliminary data.</text>
</comment>
<protein>
    <submittedName>
        <fullName evidence="1">Uncharacterized protein</fullName>
    </submittedName>
</protein>
<organism evidence="1 2">
    <name type="scientific">Ramlibacter cellulosilyticus</name>
    <dbReference type="NCBI Taxonomy" id="2764187"/>
    <lineage>
        <taxon>Bacteria</taxon>
        <taxon>Pseudomonadati</taxon>
        <taxon>Pseudomonadota</taxon>
        <taxon>Betaproteobacteria</taxon>
        <taxon>Burkholderiales</taxon>
        <taxon>Comamonadaceae</taxon>
        <taxon>Ramlibacter</taxon>
    </lineage>
</organism>
<proteinExistence type="predicted"/>
<keyword evidence="2" id="KW-1185">Reference proteome</keyword>
<dbReference type="RefSeq" id="WP_187078852.1">
    <property type="nucleotide sequence ID" value="NZ_JACORT010000014.1"/>
</dbReference>
<accession>A0A923MW33</accession>
<dbReference type="AlphaFoldDB" id="A0A923MW33"/>
<dbReference type="Proteomes" id="UP000608513">
    <property type="component" value="Unassembled WGS sequence"/>
</dbReference>
<evidence type="ECO:0000313" key="2">
    <source>
        <dbReference type="Proteomes" id="UP000608513"/>
    </source>
</evidence>
<gene>
    <name evidence="1" type="ORF">H8N03_24445</name>
</gene>